<proteinExistence type="predicted"/>
<gene>
    <name evidence="3" type="ORF">SAMN02745126_05952</name>
</gene>
<protein>
    <recommendedName>
        <fullName evidence="2">Bbp19-like phage domain-containing protein</fullName>
    </recommendedName>
</protein>
<dbReference type="InterPro" id="IPR057447">
    <property type="entry name" value="Bbp19-like_phage"/>
</dbReference>
<reference evidence="4" key="1">
    <citation type="submission" date="2017-02" db="EMBL/GenBank/DDBJ databases">
        <authorList>
            <person name="Varghese N."/>
            <person name="Submissions S."/>
        </authorList>
    </citation>
    <scope>NUCLEOTIDE SEQUENCE [LARGE SCALE GENOMIC DNA]</scope>
    <source>
        <strain evidence="4">ATCC 27094</strain>
    </source>
</reference>
<dbReference type="EMBL" id="FUWJ01000015">
    <property type="protein sequence ID" value="SKA37768.1"/>
    <property type="molecule type" value="Genomic_DNA"/>
</dbReference>
<feature type="domain" description="Bbp19-like phage" evidence="2">
    <location>
        <begin position="1"/>
        <end position="60"/>
    </location>
</feature>
<feature type="compositionally biased region" description="Acidic residues" evidence="1">
    <location>
        <begin position="75"/>
        <end position="85"/>
    </location>
</feature>
<dbReference type="STRING" id="225324.SAMN02745126_05952"/>
<feature type="region of interest" description="Disordered" evidence="1">
    <location>
        <begin position="60"/>
        <end position="85"/>
    </location>
</feature>
<keyword evidence="4" id="KW-1185">Reference proteome</keyword>
<name>A0A1T4TC78_9HYPH</name>
<dbReference type="Pfam" id="PF25181">
    <property type="entry name" value="Phage_Bbp19"/>
    <property type="match status" value="1"/>
</dbReference>
<organism evidence="3 4">
    <name type="scientific">Enhydrobacter aerosaccus</name>
    <dbReference type="NCBI Taxonomy" id="225324"/>
    <lineage>
        <taxon>Bacteria</taxon>
        <taxon>Pseudomonadati</taxon>
        <taxon>Pseudomonadota</taxon>
        <taxon>Alphaproteobacteria</taxon>
        <taxon>Hyphomicrobiales</taxon>
        <taxon>Enhydrobacter</taxon>
    </lineage>
</organism>
<evidence type="ECO:0000259" key="2">
    <source>
        <dbReference type="Pfam" id="PF25181"/>
    </source>
</evidence>
<accession>A0A1T4TC78</accession>
<dbReference type="Proteomes" id="UP000190092">
    <property type="component" value="Unassembled WGS sequence"/>
</dbReference>
<evidence type="ECO:0000313" key="4">
    <source>
        <dbReference type="Proteomes" id="UP000190092"/>
    </source>
</evidence>
<evidence type="ECO:0000256" key="1">
    <source>
        <dbReference type="SAM" id="MobiDB-lite"/>
    </source>
</evidence>
<sequence length="85" mass="9670">MGDARGRMLMWERLAEAGVFRCSFASSAELMAFREGRRDMGLRDLGEIMRLCPEQYMRMASEARARTSNTPNGDKDDERDDSAES</sequence>
<dbReference type="AlphaFoldDB" id="A0A1T4TC78"/>
<evidence type="ECO:0000313" key="3">
    <source>
        <dbReference type="EMBL" id="SKA37768.1"/>
    </source>
</evidence>